<dbReference type="InterPro" id="IPR029063">
    <property type="entry name" value="SAM-dependent_MTases_sf"/>
</dbReference>
<name>A0A7Y0EL32_9CLOT</name>
<protein>
    <submittedName>
        <fullName evidence="2">Class I SAM-dependent methyltransferase</fullName>
    </submittedName>
</protein>
<dbReference type="PANTHER" id="PTHR43667">
    <property type="entry name" value="CYCLOPROPANE-FATTY-ACYL-PHOSPHOLIPID SYNTHASE"/>
    <property type="match status" value="1"/>
</dbReference>
<dbReference type="RefSeq" id="WP_169299979.1">
    <property type="nucleotide sequence ID" value="NZ_JABBNI010000065.1"/>
</dbReference>
<reference evidence="2 3" key="1">
    <citation type="submission" date="2020-04" db="EMBL/GenBank/DDBJ databases">
        <authorList>
            <person name="Doyle D.A."/>
        </authorList>
    </citation>
    <scope>NUCLEOTIDE SEQUENCE [LARGE SCALE GENOMIC DNA]</scope>
    <source>
        <strain evidence="2 3">P21</strain>
    </source>
</reference>
<dbReference type="GO" id="GO:0008168">
    <property type="term" value="F:methyltransferase activity"/>
    <property type="evidence" value="ECO:0007669"/>
    <property type="project" value="UniProtKB-KW"/>
</dbReference>
<organism evidence="2 3">
    <name type="scientific">Clostridium muellerianum</name>
    <dbReference type="NCBI Taxonomy" id="2716538"/>
    <lineage>
        <taxon>Bacteria</taxon>
        <taxon>Bacillati</taxon>
        <taxon>Bacillota</taxon>
        <taxon>Clostridia</taxon>
        <taxon>Eubacteriales</taxon>
        <taxon>Clostridiaceae</taxon>
        <taxon>Clostridium</taxon>
    </lineage>
</organism>
<dbReference type="Gene3D" id="3.40.50.150">
    <property type="entry name" value="Vaccinia Virus protein VP39"/>
    <property type="match status" value="1"/>
</dbReference>
<reference evidence="2 3" key="2">
    <citation type="submission" date="2020-06" db="EMBL/GenBank/DDBJ databases">
        <title>Complete Genome Sequence of Clostridium muelleri sp. nov. P21T, an Acid-Alcohol Producing Acetogen Isolated from Old Hay.</title>
        <authorList>
            <person name="Duncan K.E."/>
            <person name="Tanner R.S."/>
        </authorList>
    </citation>
    <scope>NUCLEOTIDE SEQUENCE [LARGE SCALE GENOMIC DNA]</scope>
    <source>
        <strain evidence="2 3">P21</strain>
    </source>
</reference>
<dbReference type="EMBL" id="JABBNI010000065">
    <property type="protein sequence ID" value="NMM65392.1"/>
    <property type="molecule type" value="Genomic_DNA"/>
</dbReference>
<sequence length="274" mass="32079">MDSTIFEKVWGESERKNLSLSKQFWDLRADEFNEILSNKDKKTEKADLIEFLISKNVINKDSTVLDIGCGVGKHSLEFAKITKGIVGIDISSKMLEYANQNIKNSRFDNIKFKRIAWQNLNLDDYNWKEKFDLVFAAMTPAINSKNALTKMIEASKKYCFMSGFVYRNDKIKNDLREKILGKDCSKKFENNIYYAFNILWSMGIHPEIQYRNVKWIKEWSLEKAVEGYTLQFQDSQIENFKDIVKSHLESISENGKIKESVDAKIAWMLWNKDK</sequence>
<keyword evidence="3" id="KW-1185">Reference proteome</keyword>
<keyword evidence="2" id="KW-0808">Transferase</keyword>
<dbReference type="SUPFAM" id="SSF53335">
    <property type="entry name" value="S-adenosyl-L-methionine-dependent methyltransferases"/>
    <property type="match status" value="1"/>
</dbReference>
<dbReference type="InterPro" id="IPR025714">
    <property type="entry name" value="Methyltranfer_dom"/>
</dbReference>
<proteinExistence type="predicted"/>
<keyword evidence="2" id="KW-0489">Methyltransferase</keyword>
<dbReference type="Pfam" id="PF13847">
    <property type="entry name" value="Methyltransf_31"/>
    <property type="match status" value="1"/>
</dbReference>
<comment type="caution">
    <text evidence="2">The sequence shown here is derived from an EMBL/GenBank/DDBJ whole genome shotgun (WGS) entry which is preliminary data.</text>
</comment>
<gene>
    <name evidence="2" type="ORF">HBE96_22710</name>
</gene>
<evidence type="ECO:0000313" key="2">
    <source>
        <dbReference type="EMBL" id="NMM65392.1"/>
    </source>
</evidence>
<accession>A0A7Y0EL32</accession>
<dbReference type="AlphaFoldDB" id="A0A7Y0EL32"/>
<feature type="domain" description="Methyltransferase" evidence="1">
    <location>
        <begin position="59"/>
        <end position="165"/>
    </location>
</feature>
<dbReference type="InterPro" id="IPR050723">
    <property type="entry name" value="CFA/CMAS"/>
</dbReference>
<dbReference type="CDD" id="cd02440">
    <property type="entry name" value="AdoMet_MTases"/>
    <property type="match status" value="1"/>
</dbReference>
<dbReference type="Proteomes" id="UP000537131">
    <property type="component" value="Unassembled WGS sequence"/>
</dbReference>
<dbReference type="GO" id="GO:0032259">
    <property type="term" value="P:methylation"/>
    <property type="evidence" value="ECO:0007669"/>
    <property type="project" value="UniProtKB-KW"/>
</dbReference>
<evidence type="ECO:0000259" key="1">
    <source>
        <dbReference type="Pfam" id="PF13847"/>
    </source>
</evidence>
<dbReference type="PANTHER" id="PTHR43667:SF2">
    <property type="entry name" value="FATTY ACID C-METHYL TRANSFERASE"/>
    <property type="match status" value="1"/>
</dbReference>
<evidence type="ECO:0000313" key="3">
    <source>
        <dbReference type="Proteomes" id="UP000537131"/>
    </source>
</evidence>